<dbReference type="PANTHER" id="PTHR11161:SF0">
    <property type="entry name" value="O-ACYLTRANSFERASE LIKE PROTEIN"/>
    <property type="match status" value="1"/>
</dbReference>
<organism evidence="2 3">
    <name type="scientific">Pararge aegeria aegeria</name>
    <dbReference type="NCBI Taxonomy" id="348720"/>
    <lineage>
        <taxon>Eukaryota</taxon>
        <taxon>Metazoa</taxon>
        <taxon>Ecdysozoa</taxon>
        <taxon>Arthropoda</taxon>
        <taxon>Hexapoda</taxon>
        <taxon>Insecta</taxon>
        <taxon>Pterygota</taxon>
        <taxon>Neoptera</taxon>
        <taxon>Endopterygota</taxon>
        <taxon>Lepidoptera</taxon>
        <taxon>Glossata</taxon>
        <taxon>Ditrysia</taxon>
        <taxon>Papilionoidea</taxon>
        <taxon>Nymphalidae</taxon>
        <taxon>Satyrinae</taxon>
        <taxon>Satyrini</taxon>
        <taxon>Parargina</taxon>
        <taxon>Pararge</taxon>
    </lineage>
</organism>
<proteinExistence type="predicted"/>
<feature type="non-terminal residue" evidence="2">
    <location>
        <position position="92"/>
    </location>
</feature>
<accession>A0A8S4QUU6</accession>
<dbReference type="EMBL" id="CAKXAJ010016944">
    <property type="protein sequence ID" value="CAH2216803.1"/>
    <property type="molecule type" value="Genomic_DNA"/>
</dbReference>
<sequence length="92" mass="10886">MDFYMKNFYYNTLTRGSPFFVGMIVGYVIYIYKGQEIKLNKYFVLISWTIALGLIAVCFYTSYLDRQPARGKQDWIRQRTSVMRVIWSIGLG</sequence>
<gene>
    <name evidence="2" type="primary">jg25288</name>
    <name evidence="2" type="ORF">PAEG_LOCUS4760</name>
</gene>
<feature type="transmembrane region" description="Helical" evidence="1">
    <location>
        <begin position="42"/>
        <end position="63"/>
    </location>
</feature>
<evidence type="ECO:0000313" key="2">
    <source>
        <dbReference type="EMBL" id="CAH2216803.1"/>
    </source>
</evidence>
<reference evidence="2" key="1">
    <citation type="submission" date="2022-03" db="EMBL/GenBank/DDBJ databases">
        <authorList>
            <person name="Lindestad O."/>
        </authorList>
    </citation>
    <scope>NUCLEOTIDE SEQUENCE</scope>
</reference>
<dbReference type="Proteomes" id="UP000838756">
    <property type="component" value="Unassembled WGS sequence"/>
</dbReference>
<dbReference type="OrthoDB" id="118951at2759"/>
<name>A0A8S4QUU6_9NEOP</name>
<keyword evidence="3" id="KW-1185">Reference proteome</keyword>
<evidence type="ECO:0000313" key="3">
    <source>
        <dbReference type="Proteomes" id="UP000838756"/>
    </source>
</evidence>
<keyword evidence="1" id="KW-0472">Membrane</keyword>
<keyword evidence="1" id="KW-0812">Transmembrane</keyword>
<feature type="transmembrane region" description="Helical" evidence="1">
    <location>
        <begin position="12"/>
        <end position="30"/>
    </location>
</feature>
<dbReference type="AlphaFoldDB" id="A0A8S4QUU6"/>
<comment type="caution">
    <text evidence="2">The sequence shown here is derived from an EMBL/GenBank/DDBJ whole genome shotgun (WGS) entry which is preliminary data.</text>
</comment>
<evidence type="ECO:0000256" key="1">
    <source>
        <dbReference type="SAM" id="Phobius"/>
    </source>
</evidence>
<dbReference type="InterPro" id="IPR052728">
    <property type="entry name" value="O2_lipid_transport_reg"/>
</dbReference>
<protein>
    <submittedName>
        <fullName evidence="2">Jg25288 protein</fullName>
    </submittedName>
</protein>
<keyword evidence="1" id="KW-1133">Transmembrane helix</keyword>
<dbReference type="PANTHER" id="PTHR11161">
    <property type="entry name" value="O-ACYLTRANSFERASE"/>
    <property type="match status" value="1"/>
</dbReference>